<name>A0A835UIF6_VANPL</name>
<feature type="region of interest" description="Disordered" evidence="1">
    <location>
        <begin position="1"/>
        <end position="76"/>
    </location>
</feature>
<dbReference type="AlphaFoldDB" id="A0A835UIF6"/>
<comment type="caution">
    <text evidence="2">The sequence shown here is derived from an EMBL/GenBank/DDBJ whole genome shotgun (WGS) entry which is preliminary data.</text>
</comment>
<dbReference type="Proteomes" id="UP000636800">
    <property type="component" value="Chromosome 10"/>
</dbReference>
<reference evidence="2 3" key="1">
    <citation type="journal article" date="2020" name="Nat. Food">
        <title>A phased Vanilla planifolia genome enables genetic improvement of flavour and production.</title>
        <authorList>
            <person name="Hasing T."/>
            <person name="Tang H."/>
            <person name="Brym M."/>
            <person name="Khazi F."/>
            <person name="Huang T."/>
            <person name="Chambers A.H."/>
        </authorList>
    </citation>
    <scope>NUCLEOTIDE SEQUENCE [LARGE SCALE GENOMIC DNA]</scope>
    <source>
        <tissue evidence="2">Leaf</tissue>
    </source>
</reference>
<feature type="compositionally biased region" description="Low complexity" evidence="1">
    <location>
        <begin position="38"/>
        <end position="48"/>
    </location>
</feature>
<evidence type="ECO:0000256" key="1">
    <source>
        <dbReference type="SAM" id="MobiDB-lite"/>
    </source>
</evidence>
<accession>A0A835UIF6</accession>
<dbReference type="EMBL" id="JADCNL010000010">
    <property type="protein sequence ID" value="KAG0464319.1"/>
    <property type="molecule type" value="Genomic_DNA"/>
</dbReference>
<dbReference type="OrthoDB" id="19690at2759"/>
<gene>
    <name evidence="2" type="ORF">HPP92_020388</name>
</gene>
<proteinExistence type="predicted"/>
<feature type="compositionally biased region" description="Polar residues" evidence="1">
    <location>
        <begin position="1"/>
        <end position="15"/>
    </location>
</feature>
<evidence type="ECO:0000313" key="2">
    <source>
        <dbReference type="EMBL" id="KAG0464319.1"/>
    </source>
</evidence>
<sequence>MDSGTSFRIELSSNGLPEPKQPKNTFPRRSFRRPLLPPAASSAVGAAAEPDRKQKKGGGFLSAHIESPISETVTVG</sequence>
<keyword evidence="3" id="KW-1185">Reference proteome</keyword>
<organism evidence="2 3">
    <name type="scientific">Vanilla planifolia</name>
    <name type="common">Vanilla</name>
    <dbReference type="NCBI Taxonomy" id="51239"/>
    <lineage>
        <taxon>Eukaryota</taxon>
        <taxon>Viridiplantae</taxon>
        <taxon>Streptophyta</taxon>
        <taxon>Embryophyta</taxon>
        <taxon>Tracheophyta</taxon>
        <taxon>Spermatophyta</taxon>
        <taxon>Magnoliopsida</taxon>
        <taxon>Liliopsida</taxon>
        <taxon>Asparagales</taxon>
        <taxon>Orchidaceae</taxon>
        <taxon>Vanilloideae</taxon>
        <taxon>Vanilleae</taxon>
        <taxon>Vanilla</taxon>
    </lineage>
</organism>
<evidence type="ECO:0000313" key="3">
    <source>
        <dbReference type="Proteomes" id="UP000636800"/>
    </source>
</evidence>
<protein>
    <submittedName>
        <fullName evidence="2">Uncharacterized protein</fullName>
    </submittedName>
</protein>